<dbReference type="GO" id="GO:0016301">
    <property type="term" value="F:kinase activity"/>
    <property type="evidence" value="ECO:0007669"/>
    <property type="project" value="UniProtKB-KW"/>
</dbReference>
<keyword evidence="2" id="KW-0418">Kinase</keyword>
<protein>
    <submittedName>
        <fullName evidence="2">Histidine kinase</fullName>
    </submittedName>
</protein>
<name>A0A1A5YQV6_9BACL</name>
<keyword evidence="3" id="KW-1185">Reference proteome</keyword>
<evidence type="ECO:0000313" key="2">
    <source>
        <dbReference type="EMBL" id="OBR67958.1"/>
    </source>
</evidence>
<dbReference type="AlphaFoldDB" id="A0A1A5YQV6"/>
<dbReference type="InterPro" id="IPR036388">
    <property type="entry name" value="WH-like_DNA-bd_sf"/>
</dbReference>
<dbReference type="InterPro" id="IPR011006">
    <property type="entry name" value="CheY-like_superfamily"/>
</dbReference>
<dbReference type="PROSITE" id="PS50921">
    <property type="entry name" value="ANTAR"/>
    <property type="match status" value="1"/>
</dbReference>
<reference evidence="2 3" key="1">
    <citation type="submission" date="2016-05" db="EMBL/GenBank/DDBJ databases">
        <title>Paenibacillus oryzae. sp. nov., isolated from the rice root.</title>
        <authorList>
            <person name="Zhang J."/>
            <person name="Zhang X."/>
        </authorList>
    </citation>
    <scope>NUCLEOTIDE SEQUENCE [LARGE SCALE GENOMIC DNA]</scope>
    <source>
        <strain evidence="2 3">1DrF-4</strain>
    </source>
</reference>
<feature type="domain" description="ANTAR" evidence="1">
    <location>
        <begin position="134"/>
        <end position="195"/>
    </location>
</feature>
<sequence length="205" mass="23299">MRSLLIVEPDVAAVRRADLSPSISLPKKKTPVYVLEEYGYAVLAARDIGKAETLIGSADALILHMPLNDVKPVGHRLTRAKALPLFWWCSAASAADSLQYCEEDAPVDGLLTASMSEQELHWSLHFGERQFMERQQWLSEKKQLEGRLEERKWIDMAKGILCQIKNISEAEAYEVLRKQAMNDRKRMVDVATSIVRVHQLLQDQK</sequence>
<dbReference type="STRING" id="1844972.A7K91_18675"/>
<gene>
    <name evidence="2" type="ORF">A7K91_18675</name>
</gene>
<dbReference type="GO" id="GO:0003723">
    <property type="term" value="F:RNA binding"/>
    <property type="evidence" value="ECO:0007669"/>
    <property type="project" value="InterPro"/>
</dbReference>
<proteinExistence type="predicted"/>
<dbReference type="Gene3D" id="1.10.10.10">
    <property type="entry name" value="Winged helix-like DNA-binding domain superfamily/Winged helix DNA-binding domain"/>
    <property type="match status" value="1"/>
</dbReference>
<dbReference type="OrthoDB" id="9795002at2"/>
<dbReference type="EMBL" id="LYPA01000030">
    <property type="protein sequence ID" value="OBR67958.1"/>
    <property type="molecule type" value="Genomic_DNA"/>
</dbReference>
<evidence type="ECO:0000313" key="3">
    <source>
        <dbReference type="Proteomes" id="UP000092024"/>
    </source>
</evidence>
<evidence type="ECO:0000259" key="1">
    <source>
        <dbReference type="PROSITE" id="PS50921"/>
    </source>
</evidence>
<dbReference type="Pfam" id="PF03861">
    <property type="entry name" value="ANTAR"/>
    <property type="match status" value="1"/>
</dbReference>
<dbReference type="RefSeq" id="WP_068679888.1">
    <property type="nucleotide sequence ID" value="NZ_LYPA01000030.1"/>
</dbReference>
<dbReference type="SUPFAM" id="SSF52172">
    <property type="entry name" value="CheY-like"/>
    <property type="match status" value="1"/>
</dbReference>
<organism evidence="2 3">
    <name type="scientific">Paenibacillus oryzae</name>
    <dbReference type="NCBI Taxonomy" id="1844972"/>
    <lineage>
        <taxon>Bacteria</taxon>
        <taxon>Bacillati</taxon>
        <taxon>Bacillota</taxon>
        <taxon>Bacilli</taxon>
        <taxon>Bacillales</taxon>
        <taxon>Paenibacillaceae</taxon>
        <taxon>Paenibacillus</taxon>
    </lineage>
</organism>
<dbReference type="InterPro" id="IPR005561">
    <property type="entry name" value="ANTAR"/>
</dbReference>
<comment type="caution">
    <text evidence="2">The sequence shown here is derived from an EMBL/GenBank/DDBJ whole genome shotgun (WGS) entry which is preliminary data.</text>
</comment>
<accession>A0A1A5YQV6</accession>
<dbReference type="Proteomes" id="UP000092024">
    <property type="component" value="Unassembled WGS sequence"/>
</dbReference>
<dbReference type="SMART" id="SM01012">
    <property type="entry name" value="ANTAR"/>
    <property type="match status" value="1"/>
</dbReference>
<keyword evidence="2" id="KW-0808">Transferase</keyword>